<reference evidence="2" key="1">
    <citation type="journal article" date="2010" name="Nature">
        <title>The Amphimedon queenslandica genome and the evolution of animal complexity.</title>
        <authorList>
            <person name="Srivastava M."/>
            <person name="Simakov O."/>
            <person name="Chapman J."/>
            <person name="Fahey B."/>
            <person name="Gauthier M.E."/>
            <person name="Mitros T."/>
            <person name="Richards G.S."/>
            <person name="Conaco C."/>
            <person name="Dacre M."/>
            <person name="Hellsten U."/>
            <person name="Larroux C."/>
            <person name="Putnam N.H."/>
            <person name="Stanke M."/>
            <person name="Adamska M."/>
            <person name="Darling A."/>
            <person name="Degnan S.M."/>
            <person name="Oakley T.H."/>
            <person name="Plachetzki D.C."/>
            <person name="Zhai Y."/>
            <person name="Adamski M."/>
            <person name="Calcino A."/>
            <person name="Cummins S.F."/>
            <person name="Goodstein D.M."/>
            <person name="Harris C."/>
            <person name="Jackson D.J."/>
            <person name="Leys S.P."/>
            <person name="Shu S."/>
            <person name="Woodcroft B.J."/>
            <person name="Vervoort M."/>
            <person name="Kosik K.S."/>
            <person name="Manning G."/>
            <person name="Degnan B.M."/>
            <person name="Rokhsar D.S."/>
        </authorList>
    </citation>
    <scope>NUCLEOTIDE SEQUENCE [LARGE SCALE GENOMIC DNA]</scope>
</reference>
<sequence>MYLYVCTKTVSESDQKFANSIDTATLGTVNLKHYTVEEAVRQLNFFYTTILRPVLIGRGEDRRLAEKIAGIFIKALPVETLAQAMAIDAYQYKGSSSGATATDNVVIMTNSDIYRTAQVILYLNDTLFIV</sequence>
<dbReference type="EnsemblMetazoa" id="XM_020008196.1">
    <property type="protein sequence ID" value="XP_019863755.1"/>
    <property type="gene ID" value="LOC105316199"/>
</dbReference>
<organism evidence="1 2">
    <name type="scientific">Amphimedon queenslandica</name>
    <name type="common">Sponge</name>
    <dbReference type="NCBI Taxonomy" id="400682"/>
    <lineage>
        <taxon>Eukaryota</taxon>
        <taxon>Metazoa</taxon>
        <taxon>Porifera</taxon>
        <taxon>Demospongiae</taxon>
        <taxon>Heteroscleromorpha</taxon>
        <taxon>Haplosclerida</taxon>
        <taxon>Niphatidae</taxon>
        <taxon>Amphimedon</taxon>
    </lineage>
</organism>
<evidence type="ECO:0000313" key="1">
    <source>
        <dbReference type="EnsemblMetazoa" id="XP_019863755.1"/>
    </source>
</evidence>
<dbReference type="Proteomes" id="UP000007879">
    <property type="component" value="Unassembled WGS sequence"/>
</dbReference>
<evidence type="ECO:0000313" key="2">
    <source>
        <dbReference type="Proteomes" id="UP000007879"/>
    </source>
</evidence>
<dbReference type="Gene3D" id="3.40.50.720">
    <property type="entry name" value="NAD(P)-binding Rossmann-like Domain"/>
    <property type="match status" value="1"/>
</dbReference>
<reference evidence="1" key="2">
    <citation type="submission" date="2024-06" db="UniProtKB">
        <authorList>
            <consortium name="EnsemblMetazoa"/>
        </authorList>
    </citation>
    <scope>IDENTIFICATION</scope>
</reference>
<proteinExistence type="predicted"/>
<dbReference type="AlphaFoldDB" id="A0AAN0K331"/>
<name>A0AAN0K331_AMPQE</name>
<dbReference type="GeneID" id="105316199"/>
<protein>
    <submittedName>
        <fullName evidence="1">Uncharacterized protein</fullName>
    </submittedName>
</protein>
<accession>A0AAN0K331</accession>
<keyword evidence="2" id="KW-1185">Reference proteome</keyword>
<dbReference type="RefSeq" id="XP_019863755.1">
    <property type="nucleotide sequence ID" value="XM_020008196.1"/>
</dbReference>
<dbReference type="KEGG" id="aqu:105316199"/>